<gene>
    <name evidence="6" type="ORF">DX130_21140</name>
</gene>
<dbReference type="PROSITE" id="PS50943">
    <property type="entry name" value="HTH_CROC1"/>
    <property type="match status" value="1"/>
</dbReference>
<comment type="subcellular location">
    <subcellularLocation>
        <location evidence="1">Endomembrane system</location>
        <topology evidence="1">Multi-pass membrane protein</topology>
    </subcellularLocation>
</comment>
<evidence type="ECO:0000313" key="7">
    <source>
        <dbReference type="Proteomes" id="UP000261905"/>
    </source>
</evidence>
<dbReference type="Pfam" id="PF06803">
    <property type="entry name" value="DUF1232"/>
    <property type="match status" value="1"/>
</dbReference>
<dbReference type="InterPro" id="IPR001387">
    <property type="entry name" value="Cro/C1-type_HTH"/>
</dbReference>
<name>A0A371P7J3_9BACL</name>
<keyword evidence="7" id="KW-1185">Reference proteome</keyword>
<organism evidence="6 7">
    <name type="scientific">Paenibacillus paeoniae</name>
    <dbReference type="NCBI Taxonomy" id="2292705"/>
    <lineage>
        <taxon>Bacteria</taxon>
        <taxon>Bacillati</taxon>
        <taxon>Bacillota</taxon>
        <taxon>Bacilli</taxon>
        <taxon>Bacillales</taxon>
        <taxon>Paenibacillaceae</taxon>
        <taxon>Paenibacillus</taxon>
    </lineage>
</organism>
<accession>A0A371P7J3</accession>
<sequence length="215" mass="24342">MIDQNNRSPLGELIKSKLKQHAYSLRKFSEMTAVDTATISRIINGKRKATPEHLQRFAECLQVPVSDLFLAAGYPVDAQQTELQSSVSDIQDILASFNLNTQSYSLANVEHELSKYELFSQTEEGQATILNKFQEKLTKAGSTGPYIQFLKDMHEKFRTNKGTWFERALIGSALIYFIIPTDCIPDYIFPLGYIDDAIAVNYVVQKLHLRNSSLI</sequence>
<dbReference type="InterPro" id="IPR010652">
    <property type="entry name" value="DUF1232"/>
</dbReference>
<evidence type="ECO:0000313" key="6">
    <source>
        <dbReference type="EMBL" id="REK71508.1"/>
    </source>
</evidence>
<keyword evidence="2" id="KW-0812">Transmembrane</keyword>
<dbReference type="Gene3D" id="1.10.260.40">
    <property type="entry name" value="lambda repressor-like DNA-binding domains"/>
    <property type="match status" value="1"/>
</dbReference>
<dbReference type="Proteomes" id="UP000261905">
    <property type="component" value="Unassembled WGS sequence"/>
</dbReference>
<protein>
    <submittedName>
        <fullName evidence="6">DUF1232 domain-containing protein</fullName>
    </submittedName>
</protein>
<feature type="domain" description="HTH cro/C1-type" evidence="5">
    <location>
        <begin position="14"/>
        <end position="68"/>
    </location>
</feature>
<reference evidence="6 7" key="1">
    <citation type="submission" date="2018-08" db="EMBL/GenBank/DDBJ databases">
        <title>Paenibacillus sp. M4BSY-1, whole genome shotgun sequence.</title>
        <authorList>
            <person name="Tuo L."/>
        </authorList>
    </citation>
    <scope>NUCLEOTIDE SEQUENCE [LARGE SCALE GENOMIC DNA]</scope>
    <source>
        <strain evidence="6 7">M4BSY-1</strain>
    </source>
</reference>
<dbReference type="SUPFAM" id="SSF47413">
    <property type="entry name" value="lambda repressor-like DNA-binding domains"/>
    <property type="match status" value="1"/>
</dbReference>
<dbReference type="Pfam" id="PF01381">
    <property type="entry name" value="HTH_3"/>
    <property type="match status" value="1"/>
</dbReference>
<dbReference type="EMBL" id="QUBQ01000005">
    <property type="protein sequence ID" value="REK71508.1"/>
    <property type="molecule type" value="Genomic_DNA"/>
</dbReference>
<evidence type="ECO:0000256" key="1">
    <source>
        <dbReference type="ARBA" id="ARBA00004127"/>
    </source>
</evidence>
<evidence type="ECO:0000256" key="2">
    <source>
        <dbReference type="ARBA" id="ARBA00022692"/>
    </source>
</evidence>
<evidence type="ECO:0000259" key="5">
    <source>
        <dbReference type="PROSITE" id="PS50943"/>
    </source>
</evidence>
<dbReference type="GO" id="GO:0012505">
    <property type="term" value="C:endomembrane system"/>
    <property type="evidence" value="ECO:0007669"/>
    <property type="project" value="UniProtKB-SubCell"/>
</dbReference>
<dbReference type="CDD" id="cd00093">
    <property type="entry name" value="HTH_XRE"/>
    <property type="match status" value="1"/>
</dbReference>
<dbReference type="AlphaFoldDB" id="A0A371P7J3"/>
<evidence type="ECO:0000256" key="3">
    <source>
        <dbReference type="ARBA" id="ARBA00022989"/>
    </source>
</evidence>
<dbReference type="RefSeq" id="WP_116048771.1">
    <property type="nucleotide sequence ID" value="NZ_QUBQ01000005.1"/>
</dbReference>
<dbReference type="InterPro" id="IPR010982">
    <property type="entry name" value="Lambda_DNA-bd_dom_sf"/>
</dbReference>
<keyword evidence="3" id="KW-1133">Transmembrane helix</keyword>
<dbReference type="SMART" id="SM00530">
    <property type="entry name" value="HTH_XRE"/>
    <property type="match status" value="1"/>
</dbReference>
<dbReference type="OrthoDB" id="9793277at2"/>
<proteinExistence type="predicted"/>
<keyword evidence="4" id="KW-0472">Membrane</keyword>
<comment type="caution">
    <text evidence="6">The sequence shown here is derived from an EMBL/GenBank/DDBJ whole genome shotgun (WGS) entry which is preliminary data.</text>
</comment>
<dbReference type="GO" id="GO:0003677">
    <property type="term" value="F:DNA binding"/>
    <property type="evidence" value="ECO:0007669"/>
    <property type="project" value="InterPro"/>
</dbReference>
<evidence type="ECO:0000256" key="4">
    <source>
        <dbReference type="ARBA" id="ARBA00023136"/>
    </source>
</evidence>